<proteinExistence type="predicted"/>
<dbReference type="GO" id="GO:0006313">
    <property type="term" value="P:DNA transposition"/>
    <property type="evidence" value="ECO:0007669"/>
    <property type="project" value="InterPro"/>
</dbReference>
<organism evidence="2 3">
    <name type="scientific">Solimonas marina</name>
    <dbReference type="NCBI Taxonomy" id="2714601"/>
    <lineage>
        <taxon>Bacteria</taxon>
        <taxon>Pseudomonadati</taxon>
        <taxon>Pseudomonadota</taxon>
        <taxon>Gammaproteobacteria</taxon>
        <taxon>Nevskiales</taxon>
        <taxon>Nevskiaceae</taxon>
        <taxon>Solimonas</taxon>
    </lineage>
</organism>
<dbReference type="InterPro" id="IPR047650">
    <property type="entry name" value="Transpos_IS110"/>
</dbReference>
<dbReference type="EMBL" id="JAAVXB010000003">
    <property type="protein sequence ID" value="NKF21930.1"/>
    <property type="molecule type" value="Genomic_DNA"/>
</dbReference>
<feature type="domain" description="Transposase IS116/IS110/IS902 C-terminal" evidence="1">
    <location>
        <begin position="49"/>
        <end position="128"/>
    </location>
</feature>
<dbReference type="GO" id="GO:0004803">
    <property type="term" value="F:transposase activity"/>
    <property type="evidence" value="ECO:0007669"/>
    <property type="project" value="InterPro"/>
</dbReference>
<evidence type="ECO:0000313" key="2">
    <source>
        <dbReference type="EMBL" id="NKF21930.1"/>
    </source>
</evidence>
<dbReference type="Pfam" id="PF02371">
    <property type="entry name" value="Transposase_20"/>
    <property type="match status" value="1"/>
</dbReference>
<keyword evidence="3" id="KW-1185">Reference proteome</keyword>
<dbReference type="Proteomes" id="UP000653472">
    <property type="component" value="Unassembled WGS sequence"/>
</dbReference>
<evidence type="ECO:0000313" key="3">
    <source>
        <dbReference type="Proteomes" id="UP000653472"/>
    </source>
</evidence>
<accession>A0A969WBQ5</accession>
<evidence type="ECO:0000259" key="1">
    <source>
        <dbReference type="Pfam" id="PF02371"/>
    </source>
</evidence>
<name>A0A969WBQ5_9GAMM</name>
<comment type="caution">
    <text evidence="2">The sequence shown here is derived from an EMBL/GenBank/DDBJ whole genome shotgun (WGS) entry which is preliminary data.</text>
</comment>
<gene>
    <name evidence="2" type="ORF">G7Y82_06340</name>
</gene>
<dbReference type="PANTHER" id="PTHR33055:SF3">
    <property type="entry name" value="PUTATIVE TRANSPOSASE FOR IS117-RELATED"/>
    <property type="match status" value="1"/>
</dbReference>
<dbReference type="AlphaFoldDB" id="A0A969WBQ5"/>
<sequence>MRQRFAEQIPGLAWESLDVLYAELGRVHERILELDRRIKAFVRDDEAAARLAEVPGIGVVTASALVATVGDARDFKNGRQFAAWLGLVPRQSSTGGVARLGRITKRGDRYLRTLLIHGARSEMTRTPQRVDRKSRWAEAIKSRKGWNKAAVAMANKHARIVWSMLAHHQSYNAA</sequence>
<protein>
    <submittedName>
        <fullName evidence="2">IS110 family transposase</fullName>
    </submittedName>
</protein>
<dbReference type="InterPro" id="IPR003346">
    <property type="entry name" value="Transposase_20"/>
</dbReference>
<dbReference type="GO" id="GO:0003677">
    <property type="term" value="F:DNA binding"/>
    <property type="evidence" value="ECO:0007669"/>
    <property type="project" value="InterPro"/>
</dbReference>
<reference evidence="2" key="1">
    <citation type="submission" date="2020-03" db="EMBL/GenBank/DDBJ databases">
        <title>Solimonas marina sp. nov., isolated from deep seawater of the Pacific Ocean.</title>
        <authorList>
            <person name="Liu X."/>
            <person name="Lai Q."/>
            <person name="Sun F."/>
            <person name="Gai Y."/>
            <person name="Li G."/>
            <person name="Shao Z."/>
        </authorList>
    </citation>
    <scope>NUCLEOTIDE SEQUENCE</scope>
    <source>
        <strain evidence="2">C16B3</strain>
    </source>
</reference>
<dbReference type="PANTHER" id="PTHR33055">
    <property type="entry name" value="TRANSPOSASE FOR INSERTION SEQUENCE ELEMENT IS1111A"/>
    <property type="match status" value="1"/>
</dbReference>
<dbReference type="NCBIfam" id="NF033542">
    <property type="entry name" value="transpos_IS110"/>
    <property type="match status" value="1"/>
</dbReference>